<keyword evidence="6" id="KW-0464">Manganese</keyword>
<evidence type="ECO:0000313" key="10">
    <source>
        <dbReference type="Proteomes" id="UP000305067"/>
    </source>
</evidence>
<dbReference type="InterPro" id="IPR045121">
    <property type="entry name" value="CoAse"/>
</dbReference>
<comment type="cofactor">
    <cofactor evidence="2">
        <name>Mg(2+)</name>
        <dbReference type="ChEBI" id="CHEBI:18420"/>
    </cofactor>
</comment>
<dbReference type="AlphaFoldDB" id="A0A5C3QYB5"/>
<dbReference type="Gene3D" id="3.90.79.10">
    <property type="entry name" value="Nucleoside Triphosphate Pyrophosphohydrolase"/>
    <property type="match status" value="1"/>
</dbReference>
<dbReference type="InterPro" id="IPR015797">
    <property type="entry name" value="NUDIX_hydrolase-like_dom_sf"/>
</dbReference>
<accession>A0A5C3QYB5</accession>
<evidence type="ECO:0000256" key="6">
    <source>
        <dbReference type="ARBA" id="ARBA00023211"/>
    </source>
</evidence>
<dbReference type="PANTHER" id="PTHR12992">
    <property type="entry name" value="NUDIX HYDROLASE"/>
    <property type="match status" value="1"/>
</dbReference>
<keyword evidence="3" id="KW-0479">Metal-binding</keyword>
<evidence type="ECO:0000313" key="9">
    <source>
        <dbReference type="EMBL" id="TFL05399.1"/>
    </source>
</evidence>
<dbReference type="Proteomes" id="UP000305067">
    <property type="component" value="Unassembled WGS sequence"/>
</dbReference>
<dbReference type="OrthoDB" id="206213at2759"/>
<evidence type="ECO:0000256" key="5">
    <source>
        <dbReference type="ARBA" id="ARBA00022842"/>
    </source>
</evidence>
<evidence type="ECO:0000256" key="1">
    <source>
        <dbReference type="ARBA" id="ARBA00001936"/>
    </source>
</evidence>
<sequence>MRPSRSLSSLASGWTFRKPFSIGSLRSIEQSLAAAHRAHSHFTTEDKSAYPSGIKRHAAVLVSLCNVLDRSGNVLPSVLFTVRGSGLRTHSGEVSFPGGRVDEEDASFWGAATRETHEELGILPSCVQRLGELCPPETAMRADTLVHAFVGFLHRDTNWDDSSSEDTILPPIDIQAARAHISAEIADASAQHLPREVDQVFYLPLSVLIYDRRRRREGIFERPWGRGRYWAIGVRDRISSVAPLGEMGEGVPLSSNVPQPDSEVGAGGGEPKTPEVWGLTGWYLNVFLRSAFPEHWDAKMGSRL</sequence>
<dbReference type="SUPFAM" id="SSF55811">
    <property type="entry name" value="Nudix"/>
    <property type="match status" value="1"/>
</dbReference>
<dbReference type="InterPro" id="IPR000086">
    <property type="entry name" value="NUDIX_hydrolase_dom"/>
</dbReference>
<dbReference type="PANTHER" id="PTHR12992:SF24">
    <property type="entry name" value="PEROXISOMAL COENZYME A DIPHOSPHATASE NUDT7"/>
    <property type="match status" value="1"/>
</dbReference>
<evidence type="ECO:0000256" key="7">
    <source>
        <dbReference type="SAM" id="MobiDB-lite"/>
    </source>
</evidence>
<feature type="domain" description="Nudix hydrolase" evidence="8">
    <location>
        <begin position="55"/>
        <end position="227"/>
    </location>
</feature>
<dbReference type="GO" id="GO:0046872">
    <property type="term" value="F:metal ion binding"/>
    <property type="evidence" value="ECO:0007669"/>
    <property type="project" value="UniProtKB-KW"/>
</dbReference>
<keyword evidence="10" id="KW-1185">Reference proteome</keyword>
<evidence type="ECO:0000256" key="2">
    <source>
        <dbReference type="ARBA" id="ARBA00001946"/>
    </source>
</evidence>
<dbReference type="GO" id="GO:0010945">
    <property type="term" value="F:coenzyme A diphosphatase activity"/>
    <property type="evidence" value="ECO:0007669"/>
    <property type="project" value="InterPro"/>
</dbReference>
<evidence type="ECO:0000256" key="4">
    <source>
        <dbReference type="ARBA" id="ARBA00022801"/>
    </source>
</evidence>
<feature type="region of interest" description="Disordered" evidence="7">
    <location>
        <begin position="249"/>
        <end position="271"/>
    </location>
</feature>
<keyword evidence="4" id="KW-0378">Hydrolase</keyword>
<organism evidence="9 10">
    <name type="scientific">Pterulicium gracile</name>
    <dbReference type="NCBI Taxonomy" id="1884261"/>
    <lineage>
        <taxon>Eukaryota</taxon>
        <taxon>Fungi</taxon>
        <taxon>Dikarya</taxon>
        <taxon>Basidiomycota</taxon>
        <taxon>Agaricomycotina</taxon>
        <taxon>Agaricomycetes</taxon>
        <taxon>Agaricomycetidae</taxon>
        <taxon>Agaricales</taxon>
        <taxon>Pleurotineae</taxon>
        <taxon>Pterulaceae</taxon>
        <taxon>Pterulicium</taxon>
    </lineage>
</organism>
<keyword evidence="5" id="KW-0460">Magnesium</keyword>
<comment type="cofactor">
    <cofactor evidence="1">
        <name>Mn(2+)</name>
        <dbReference type="ChEBI" id="CHEBI:29035"/>
    </cofactor>
</comment>
<evidence type="ECO:0000256" key="3">
    <source>
        <dbReference type="ARBA" id="ARBA00022723"/>
    </source>
</evidence>
<protein>
    <recommendedName>
        <fullName evidence="8">Nudix hydrolase domain-containing protein</fullName>
    </recommendedName>
</protein>
<gene>
    <name evidence="9" type="ORF">BDV98DRAFT_561961</name>
</gene>
<dbReference type="EMBL" id="ML178817">
    <property type="protein sequence ID" value="TFL05399.1"/>
    <property type="molecule type" value="Genomic_DNA"/>
</dbReference>
<dbReference type="STRING" id="1884261.A0A5C3QYB5"/>
<dbReference type="GO" id="GO:0015938">
    <property type="term" value="P:coenzyme A catabolic process"/>
    <property type="evidence" value="ECO:0007669"/>
    <property type="project" value="TreeGrafter"/>
</dbReference>
<reference evidence="9 10" key="1">
    <citation type="journal article" date="2019" name="Nat. Ecol. Evol.">
        <title>Megaphylogeny resolves global patterns of mushroom evolution.</title>
        <authorList>
            <person name="Varga T."/>
            <person name="Krizsan K."/>
            <person name="Foldi C."/>
            <person name="Dima B."/>
            <person name="Sanchez-Garcia M."/>
            <person name="Sanchez-Ramirez S."/>
            <person name="Szollosi G.J."/>
            <person name="Szarkandi J.G."/>
            <person name="Papp V."/>
            <person name="Albert L."/>
            <person name="Andreopoulos W."/>
            <person name="Angelini C."/>
            <person name="Antonin V."/>
            <person name="Barry K.W."/>
            <person name="Bougher N.L."/>
            <person name="Buchanan P."/>
            <person name="Buyck B."/>
            <person name="Bense V."/>
            <person name="Catcheside P."/>
            <person name="Chovatia M."/>
            <person name="Cooper J."/>
            <person name="Damon W."/>
            <person name="Desjardin D."/>
            <person name="Finy P."/>
            <person name="Geml J."/>
            <person name="Haridas S."/>
            <person name="Hughes K."/>
            <person name="Justo A."/>
            <person name="Karasinski D."/>
            <person name="Kautmanova I."/>
            <person name="Kiss B."/>
            <person name="Kocsube S."/>
            <person name="Kotiranta H."/>
            <person name="LaButti K.M."/>
            <person name="Lechner B.E."/>
            <person name="Liimatainen K."/>
            <person name="Lipzen A."/>
            <person name="Lukacs Z."/>
            <person name="Mihaltcheva S."/>
            <person name="Morgado L.N."/>
            <person name="Niskanen T."/>
            <person name="Noordeloos M.E."/>
            <person name="Ohm R.A."/>
            <person name="Ortiz-Santana B."/>
            <person name="Ovrebo C."/>
            <person name="Racz N."/>
            <person name="Riley R."/>
            <person name="Savchenko A."/>
            <person name="Shiryaev A."/>
            <person name="Soop K."/>
            <person name="Spirin V."/>
            <person name="Szebenyi C."/>
            <person name="Tomsovsky M."/>
            <person name="Tulloss R.E."/>
            <person name="Uehling J."/>
            <person name="Grigoriev I.V."/>
            <person name="Vagvolgyi C."/>
            <person name="Papp T."/>
            <person name="Martin F.M."/>
            <person name="Miettinen O."/>
            <person name="Hibbett D.S."/>
            <person name="Nagy L.G."/>
        </authorList>
    </citation>
    <scope>NUCLEOTIDE SEQUENCE [LARGE SCALE GENOMIC DNA]</scope>
    <source>
        <strain evidence="9 10">CBS 309.79</strain>
    </source>
</reference>
<dbReference type="PROSITE" id="PS51462">
    <property type="entry name" value="NUDIX"/>
    <property type="match status" value="1"/>
</dbReference>
<name>A0A5C3QYB5_9AGAR</name>
<proteinExistence type="predicted"/>
<evidence type="ECO:0000259" key="8">
    <source>
        <dbReference type="PROSITE" id="PS51462"/>
    </source>
</evidence>
<dbReference type="Pfam" id="PF00293">
    <property type="entry name" value="NUDIX"/>
    <property type="match status" value="1"/>
</dbReference>
<dbReference type="CDD" id="cd03426">
    <property type="entry name" value="NUDIX_CoAse_Nudt7"/>
    <property type="match status" value="1"/>
</dbReference>